<dbReference type="Proteomes" id="UP001157161">
    <property type="component" value="Unassembled WGS sequence"/>
</dbReference>
<keyword evidence="1" id="KW-1133">Transmembrane helix</keyword>
<evidence type="ECO:0000313" key="2">
    <source>
        <dbReference type="EMBL" id="GMA30738.1"/>
    </source>
</evidence>
<sequence length="112" mass="11782">MVPVSADTRPAPFGLLVAPGVFLMMMSVVVPFLLGVLTLKATYPDAIDPVWSFVVPAATLVLTFGFAARVIANGGSRRRPVRALVHLVLGCGVLAMAVSLTVEATGIVFVRF</sequence>
<keyword evidence="1" id="KW-0812">Transmembrane</keyword>
<evidence type="ECO:0000256" key="1">
    <source>
        <dbReference type="SAM" id="Phobius"/>
    </source>
</evidence>
<dbReference type="EMBL" id="BSUM01000001">
    <property type="protein sequence ID" value="GMA30738.1"/>
    <property type="molecule type" value="Genomic_DNA"/>
</dbReference>
<accession>A0AA37UHD6</accession>
<evidence type="ECO:0000313" key="3">
    <source>
        <dbReference type="Proteomes" id="UP001157161"/>
    </source>
</evidence>
<dbReference type="AlphaFoldDB" id="A0AA37UHD6"/>
<reference evidence="2" key="1">
    <citation type="journal article" date="2014" name="Int. J. Syst. Evol. Microbiol.">
        <title>Complete genome sequence of Corynebacterium casei LMG S-19264T (=DSM 44701T), isolated from a smear-ripened cheese.</title>
        <authorList>
            <consortium name="US DOE Joint Genome Institute (JGI-PGF)"/>
            <person name="Walter F."/>
            <person name="Albersmeier A."/>
            <person name="Kalinowski J."/>
            <person name="Ruckert C."/>
        </authorList>
    </citation>
    <scope>NUCLEOTIDE SEQUENCE</scope>
    <source>
        <strain evidence="2">NBRC 112290</strain>
    </source>
</reference>
<feature type="transmembrane region" description="Helical" evidence="1">
    <location>
        <begin position="12"/>
        <end position="38"/>
    </location>
</feature>
<feature type="transmembrane region" description="Helical" evidence="1">
    <location>
        <begin position="84"/>
        <end position="110"/>
    </location>
</feature>
<name>A0AA37UHD6_9MICO</name>
<gene>
    <name evidence="2" type="ORF">GCM10025875_07300</name>
</gene>
<dbReference type="RefSeq" id="WP_284249461.1">
    <property type="nucleotide sequence ID" value="NZ_BSUM01000001.1"/>
</dbReference>
<feature type="transmembrane region" description="Helical" evidence="1">
    <location>
        <begin position="50"/>
        <end position="72"/>
    </location>
</feature>
<comment type="caution">
    <text evidence="2">The sequence shown here is derived from an EMBL/GenBank/DDBJ whole genome shotgun (WGS) entry which is preliminary data.</text>
</comment>
<proteinExistence type="predicted"/>
<organism evidence="2 3">
    <name type="scientific">Litorihabitans aurantiacus</name>
    <dbReference type="NCBI Taxonomy" id="1930061"/>
    <lineage>
        <taxon>Bacteria</taxon>
        <taxon>Bacillati</taxon>
        <taxon>Actinomycetota</taxon>
        <taxon>Actinomycetes</taxon>
        <taxon>Micrococcales</taxon>
        <taxon>Beutenbergiaceae</taxon>
        <taxon>Litorihabitans</taxon>
    </lineage>
</organism>
<protein>
    <submittedName>
        <fullName evidence="2">Uncharacterized protein</fullName>
    </submittedName>
</protein>
<keyword evidence="1" id="KW-0472">Membrane</keyword>
<reference evidence="2" key="2">
    <citation type="submission" date="2023-02" db="EMBL/GenBank/DDBJ databases">
        <authorList>
            <person name="Sun Q."/>
            <person name="Mori K."/>
        </authorList>
    </citation>
    <scope>NUCLEOTIDE SEQUENCE</scope>
    <source>
        <strain evidence="2">NBRC 112290</strain>
    </source>
</reference>
<keyword evidence="3" id="KW-1185">Reference proteome</keyword>